<dbReference type="EMBL" id="VSSQ01086772">
    <property type="protein sequence ID" value="MPN33968.1"/>
    <property type="molecule type" value="Genomic_DNA"/>
</dbReference>
<proteinExistence type="predicted"/>
<comment type="caution">
    <text evidence="1">The sequence shown here is derived from an EMBL/GenBank/DDBJ whole genome shotgun (WGS) entry which is preliminary data.</text>
</comment>
<protein>
    <submittedName>
        <fullName evidence="1">Uncharacterized protein</fullName>
    </submittedName>
</protein>
<sequence>MGMCIEYNFGWIPSIFQHFINHCAHFHEYVGIDEGVCGIEEYEIDPGYREHLHLFPYHPFIL</sequence>
<gene>
    <name evidence="1" type="ORF">SDC9_181460</name>
</gene>
<name>A0A645H4M6_9ZZZZ</name>
<reference evidence="1" key="1">
    <citation type="submission" date="2019-08" db="EMBL/GenBank/DDBJ databases">
        <authorList>
            <person name="Kucharzyk K."/>
            <person name="Murdoch R.W."/>
            <person name="Higgins S."/>
            <person name="Loffler F."/>
        </authorList>
    </citation>
    <scope>NUCLEOTIDE SEQUENCE</scope>
</reference>
<organism evidence="1">
    <name type="scientific">bioreactor metagenome</name>
    <dbReference type="NCBI Taxonomy" id="1076179"/>
    <lineage>
        <taxon>unclassified sequences</taxon>
        <taxon>metagenomes</taxon>
        <taxon>ecological metagenomes</taxon>
    </lineage>
</organism>
<evidence type="ECO:0000313" key="1">
    <source>
        <dbReference type="EMBL" id="MPN33968.1"/>
    </source>
</evidence>
<accession>A0A645H4M6</accession>
<dbReference type="AlphaFoldDB" id="A0A645H4M6"/>